<evidence type="ECO:0000256" key="8">
    <source>
        <dbReference type="ARBA" id="ARBA00022741"/>
    </source>
</evidence>
<dbReference type="KEGG" id="pfy:PFICI_08134"/>
<dbReference type="Gene3D" id="3.30.200.20">
    <property type="entry name" value="Phosphorylase Kinase, domain 1"/>
    <property type="match status" value="1"/>
</dbReference>
<comment type="function">
    <text evidence="1">Component of the EKC/KEOPS complex that is required for the formation of a threonylcarbamoyl group on adenosine at position 37 (t(6)A37) in tRNAs that read codons beginning with adenine. The complex is probably involved in the transfer of the threonylcarbamoyl moiety of threonylcarbamoyl-AMP (TC-AMP) to the N6 group of A37. BUD32 has ATPase activity in the context of the EKC/KEOPS complex and likely plays a supporting role to the catalytic subunit KAE1. The EKC/KEOPS complex also promotes both telomere uncapping and telomere elongation. The complex is required for efficient recruitment of transcriptional coactivators.</text>
</comment>
<dbReference type="GO" id="GO:0000245">
    <property type="term" value="P:spliceosomal complex assembly"/>
    <property type="evidence" value="ECO:0007669"/>
    <property type="project" value="TreeGrafter"/>
</dbReference>
<dbReference type="OrthoDB" id="5979581at2759"/>
<evidence type="ECO:0000256" key="3">
    <source>
        <dbReference type="ARBA" id="ARBA00012513"/>
    </source>
</evidence>
<gene>
    <name evidence="16" type="ORF">PFICI_08134</name>
</gene>
<keyword evidence="8" id="KW-0547">Nucleotide-binding</keyword>
<dbReference type="InterPro" id="IPR008266">
    <property type="entry name" value="Tyr_kinase_AS"/>
</dbReference>
<dbReference type="InterPro" id="IPR000719">
    <property type="entry name" value="Prot_kinase_dom"/>
</dbReference>
<evidence type="ECO:0000256" key="13">
    <source>
        <dbReference type="ARBA" id="ARBA00047899"/>
    </source>
</evidence>
<comment type="subunit">
    <text evidence="2">Component of the EKC/KEOPS complex composed of at least BUD32, CGI121, GON7, KAE1 and PCC1; the whole complex dimerizes.</text>
</comment>
<dbReference type="PROSITE" id="PS00109">
    <property type="entry name" value="PROTEIN_KINASE_TYR"/>
    <property type="match status" value="1"/>
</dbReference>
<dbReference type="SUPFAM" id="SSF56112">
    <property type="entry name" value="Protein kinase-like (PK-like)"/>
    <property type="match status" value="1"/>
</dbReference>
<keyword evidence="17" id="KW-1185">Reference proteome</keyword>
<accession>W3X3F0</accession>
<keyword evidence="10" id="KW-0067">ATP-binding</keyword>
<dbReference type="PANTHER" id="PTHR47634">
    <property type="entry name" value="PROTEIN KINASE DOMAIN-CONTAINING PROTEIN-RELATED"/>
    <property type="match status" value="1"/>
</dbReference>
<evidence type="ECO:0000256" key="4">
    <source>
        <dbReference type="ARBA" id="ARBA00013948"/>
    </source>
</evidence>
<dbReference type="Gene3D" id="1.10.510.10">
    <property type="entry name" value="Transferase(Phosphotransferase) domain 1"/>
    <property type="match status" value="1"/>
</dbReference>
<protein>
    <recommendedName>
        <fullName evidence="5">EKC/KEOPS complex subunit BUD32</fullName>
        <ecNumber evidence="3">2.7.11.1</ecNumber>
    </recommendedName>
    <alternativeName>
        <fullName evidence="11 12">Atypical Serine/threonine protein kinase BUD32</fullName>
    </alternativeName>
    <alternativeName>
        <fullName evidence="4">EKC/KEOPS complex subunit bud32</fullName>
    </alternativeName>
</protein>
<dbReference type="PROSITE" id="PS50011">
    <property type="entry name" value="PROTEIN_KINASE_DOM"/>
    <property type="match status" value="1"/>
</dbReference>
<dbReference type="HOGENOM" id="CLU_000288_81_2_1"/>
<dbReference type="GO" id="GO:0004674">
    <property type="term" value="F:protein serine/threonine kinase activity"/>
    <property type="evidence" value="ECO:0007669"/>
    <property type="project" value="UniProtKB-KW"/>
</dbReference>
<organism evidence="16 17">
    <name type="scientific">Pestalotiopsis fici (strain W106-1 / CGMCC3.15140)</name>
    <dbReference type="NCBI Taxonomy" id="1229662"/>
    <lineage>
        <taxon>Eukaryota</taxon>
        <taxon>Fungi</taxon>
        <taxon>Dikarya</taxon>
        <taxon>Ascomycota</taxon>
        <taxon>Pezizomycotina</taxon>
        <taxon>Sordariomycetes</taxon>
        <taxon>Xylariomycetidae</taxon>
        <taxon>Amphisphaeriales</taxon>
        <taxon>Sporocadaceae</taxon>
        <taxon>Pestalotiopsis</taxon>
    </lineage>
</organism>
<evidence type="ECO:0000256" key="11">
    <source>
        <dbReference type="ARBA" id="ARBA00030980"/>
    </source>
</evidence>
<comment type="catalytic activity">
    <reaction evidence="14">
        <text>L-seryl-[protein] + ATP = O-phospho-L-seryl-[protein] + ADP + H(+)</text>
        <dbReference type="Rhea" id="RHEA:17989"/>
        <dbReference type="Rhea" id="RHEA-COMP:9863"/>
        <dbReference type="Rhea" id="RHEA-COMP:11604"/>
        <dbReference type="ChEBI" id="CHEBI:15378"/>
        <dbReference type="ChEBI" id="CHEBI:29999"/>
        <dbReference type="ChEBI" id="CHEBI:30616"/>
        <dbReference type="ChEBI" id="CHEBI:83421"/>
        <dbReference type="ChEBI" id="CHEBI:456216"/>
        <dbReference type="EC" id="2.7.11.1"/>
    </reaction>
</comment>
<evidence type="ECO:0000313" key="17">
    <source>
        <dbReference type="Proteomes" id="UP000030651"/>
    </source>
</evidence>
<keyword evidence="7" id="KW-0808">Transferase</keyword>
<dbReference type="AlphaFoldDB" id="W3X3F0"/>
<name>W3X3F0_PESFW</name>
<feature type="domain" description="Protein kinase" evidence="15">
    <location>
        <begin position="37"/>
        <end position="419"/>
    </location>
</feature>
<evidence type="ECO:0000313" key="16">
    <source>
        <dbReference type="EMBL" id="ETS80605.1"/>
    </source>
</evidence>
<sequence>MARRYIPLGLDNFEDIEEYRPGGYHPVHLGDILDGRYRILHKLGSGGFSTTWLARDNVGYHALKILKAEETELSTELQTLERLARLQAVHPKDSHVRHLIDHFVVQGPNGQHDCLVTEVAGPSIYELYNVPGHGYAAGARRLRVDIARKIIRQVVEAVHFLHSLEICHGDLTPSNVLLSLRSMTDWTEAEVYERFGTPSTVKLVKASKSSSDNSAPEYVVEPASMPDAKYFTHDALLVDFGESFPFSKPPSPGDIGIPVRYRAPETIFESKLTPASEAWSLACVLFEFRAGNPLFTSILGSKDEIIQQMVQMKGKLPDQWWKSWDKRSMCFDEDGKPLKEWPNGIPMAVEYPIEEMVADIGSEDDEAAMFGSVMSMLEPMGTRVPEDEAENMKDFLNGVLKWSPDQRWSITHILQHPWISGHNGPISTASYSNADQP</sequence>
<reference evidence="17" key="1">
    <citation type="journal article" date="2015" name="BMC Genomics">
        <title>Genomic and transcriptomic analysis of the endophytic fungus Pestalotiopsis fici reveals its lifestyle and high potential for synthesis of natural products.</title>
        <authorList>
            <person name="Wang X."/>
            <person name="Zhang X."/>
            <person name="Liu L."/>
            <person name="Xiang M."/>
            <person name="Wang W."/>
            <person name="Sun X."/>
            <person name="Che Y."/>
            <person name="Guo L."/>
            <person name="Liu G."/>
            <person name="Guo L."/>
            <person name="Wang C."/>
            <person name="Yin W.B."/>
            <person name="Stadler M."/>
            <person name="Zhang X."/>
            <person name="Liu X."/>
        </authorList>
    </citation>
    <scope>NUCLEOTIDE SEQUENCE [LARGE SCALE GENOMIC DNA]</scope>
    <source>
        <strain evidence="17">W106-1 / CGMCC3.15140</strain>
    </source>
</reference>
<dbReference type="SMART" id="SM00220">
    <property type="entry name" value="S_TKc"/>
    <property type="match status" value="1"/>
</dbReference>
<evidence type="ECO:0000256" key="7">
    <source>
        <dbReference type="ARBA" id="ARBA00022679"/>
    </source>
</evidence>
<evidence type="ECO:0000256" key="9">
    <source>
        <dbReference type="ARBA" id="ARBA00022777"/>
    </source>
</evidence>
<dbReference type="Proteomes" id="UP000030651">
    <property type="component" value="Unassembled WGS sequence"/>
</dbReference>
<dbReference type="GeneID" id="19273147"/>
<dbReference type="GO" id="GO:0005524">
    <property type="term" value="F:ATP binding"/>
    <property type="evidence" value="ECO:0007669"/>
    <property type="project" value="UniProtKB-KW"/>
</dbReference>
<evidence type="ECO:0000256" key="14">
    <source>
        <dbReference type="ARBA" id="ARBA00048679"/>
    </source>
</evidence>
<dbReference type="InParanoid" id="W3X3F0"/>
<dbReference type="GO" id="GO:0050684">
    <property type="term" value="P:regulation of mRNA processing"/>
    <property type="evidence" value="ECO:0007669"/>
    <property type="project" value="TreeGrafter"/>
</dbReference>
<dbReference type="InterPro" id="IPR011009">
    <property type="entry name" value="Kinase-like_dom_sf"/>
</dbReference>
<comment type="catalytic activity">
    <reaction evidence="13">
        <text>L-threonyl-[protein] + ATP = O-phospho-L-threonyl-[protein] + ADP + H(+)</text>
        <dbReference type="Rhea" id="RHEA:46608"/>
        <dbReference type="Rhea" id="RHEA-COMP:11060"/>
        <dbReference type="Rhea" id="RHEA-COMP:11605"/>
        <dbReference type="ChEBI" id="CHEBI:15378"/>
        <dbReference type="ChEBI" id="CHEBI:30013"/>
        <dbReference type="ChEBI" id="CHEBI:30616"/>
        <dbReference type="ChEBI" id="CHEBI:61977"/>
        <dbReference type="ChEBI" id="CHEBI:456216"/>
        <dbReference type="EC" id="2.7.11.1"/>
    </reaction>
</comment>
<keyword evidence="6" id="KW-0723">Serine/threonine-protein kinase</keyword>
<keyword evidence="9" id="KW-0418">Kinase</keyword>
<evidence type="ECO:0000256" key="12">
    <source>
        <dbReference type="ARBA" id="ARBA00033194"/>
    </source>
</evidence>
<dbReference type="PANTHER" id="PTHR47634:SF9">
    <property type="entry name" value="PROTEIN KINASE DOMAIN-CONTAINING PROTEIN-RELATED"/>
    <property type="match status" value="1"/>
</dbReference>
<evidence type="ECO:0000256" key="2">
    <source>
        <dbReference type="ARBA" id="ARBA00011534"/>
    </source>
</evidence>
<evidence type="ECO:0000256" key="5">
    <source>
        <dbReference type="ARBA" id="ARBA00019973"/>
    </source>
</evidence>
<dbReference type="InterPro" id="IPR051334">
    <property type="entry name" value="SRPK"/>
</dbReference>
<dbReference type="Pfam" id="PF00069">
    <property type="entry name" value="Pkinase"/>
    <property type="match status" value="1"/>
</dbReference>
<dbReference type="EMBL" id="KI912113">
    <property type="protein sequence ID" value="ETS80605.1"/>
    <property type="molecule type" value="Genomic_DNA"/>
</dbReference>
<evidence type="ECO:0000256" key="10">
    <source>
        <dbReference type="ARBA" id="ARBA00022840"/>
    </source>
</evidence>
<evidence type="ECO:0000259" key="15">
    <source>
        <dbReference type="PROSITE" id="PS50011"/>
    </source>
</evidence>
<dbReference type="RefSeq" id="XP_007834906.1">
    <property type="nucleotide sequence ID" value="XM_007836715.1"/>
</dbReference>
<evidence type="ECO:0000256" key="6">
    <source>
        <dbReference type="ARBA" id="ARBA00022527"/>
    </source>
</evidence>
<dbReference type="EC" id="2.7.11.1" evidence="3"/>
<evidence type="ECO:0000256" key="1">
    <source>
        <dbReference type="ARBA" id="ARBA00003747"/>
    </source>
</evidence>
<proteinExistence type="predicted"/>
<dbReference type="eggNOG" id="KOG1290">
    <property type="taxonomic scope" value="Eukaryota"/>
</dbReference>
<dbReference type="OMA" id="PEPWWSA"/>